<evidence type="ECO:0000259" key="1">
    <source>
        <dbReference type="Pfam" id="PF19809"/>
    </source>
</evidence>
<keyword evidence="3" id="KW-1185">Reference proteome</keyword>
<reference evidence="2 3" key="1">
    <citation type="submission" date="2021-03" db="EMBL/GenBank/DDBJ databases">
        <title>Sequencing the genomes of 1000 actinobacteria strains.</title>
        <authorList>
            <person name="Klenk H.-P."/>
        </authorList>
    </citation>
    <scope>NUCLEOTIDE SEQUENCE [LARGE SCALE GENOMIC DNA]</scope>
    <source>
        <strain evidence="2 3">DSM 46670</strain>
    </source>
</reference>
<dbReference type="Proteomes" id="UP001519332">
    <property type="component" value="Unassembled WGS sequence"/>
</dbReference>
<sequence>MDLYFDSPATYGLRYYLRVVADEIGLTGESSYVQLEPPVHAYMAVEGRLKSFPARDVALLWDEEHGWAAGVETHSGEDLMVLTYLGKDVLPPPRTVARFARALTGDRLPGQTEPPAFRDHTDPDDLETRLAAYAGYNAAILRARSL</sequence>
<proteinExistence type="predicted"/>
<protein>
    <recommendedName>
        <fullName evidence="1">DUF6292 domain-containing protein</fullName>
    </recommendedName>
</protein>
<feature type="domain" description="DUF6292" evidence="1">
    <location>
        <begin position="16"/>
        <end position="101"/>
    </location>
</feature>
<evidence type="ECO:0000313" key="2">
    <source>
        <dbReference type="EMBL" id="MBP2326827.1"/>
    </source>
</evidence>
<dbReference type="RefSeq" id="WP_209643852.1">
    <property type="nucleotide sequence ID" value="NZ_JAGINW010000001.1"/>
</dbReference>
<dbReference type="InterPro" id="IPR046259">
    <property type="entry name" value="DUF6292"/>
</dbReference>
<dbReference type="EMBL" id="JAGINW010000001">
    <property type="protein sequence ID" value="MBP2326827.1"/>
    <property type="molecule type" value="Genomic_DNA"/>
</dbReference>
<organism evidence="2 3">
    <name type="scientific">Kibdelosporangium banguiense</name>
    <dbReference type="NCBI Taxonomy" id="1365924"/>
    <lineage>
        <taxon>Bacteria</taxon>
        <taxon>Bacillati</taxon>
        <taxon>Actinomycetota</taxon>
        <taxon>Actinomycetes</taxon>
        <taxon>Pseudonocardiales</taxon>
        <taxon>Pseudonocardiaceae</taxon>
        <taxon>Kibdelosporangium</taxon>
    </lineage>
</organism>
<gene>
    <name evidence="2" type="ORF">JOF56_007212</name>
</gene>
<name>A0ABS4TQZ1_9PSEU</name>
<evidence type="ECO:0000313" key="3">
    <source>
        <dbReference type="Proteomes" id="UP001519332"/>
    </source>
</evidence>
<accession>A0ABS4TQZ1</accession>
<dbReference type="Pfam" id="PF19809">
    <property type="entry name" value="DUF6292"/>
    <property type="match status" value="1"/>
</dbReference>
<comment type="caution">
    <text evidence="2">The sequence shown here is derived from an EMBL/GenBank/DDBJ whole genome shotgun (WGS) entry which is preliminary data.</text>
</comment>